<dbReference type="GO" id="GO:0048472">
    <property type="term" value="F:threonine-phosphate decarboxylase activity"/>
    <property type="evidence" value="ECO:0007669"/>
    <property type="project" value="InterPro"/>
</dbReference>
<accession>A0A0E3V1Y0</accession>
<dbReference type="PANTHER" id="PTHR38684:SF1">
    <property type="entry name" value="PROTEIN AMPE"/>
    <property type="match status" value="1"/>
</dbReference>
<feature type="transmembrane region" description="Helical" evidence="1">
    <location>
        <begin position="159"/>
        <end position="178"/>
    </location>
</feature>
<keyword evidence="2" id="KW-0436">Ligase</keyword>
<keyword evidence="1" id="KW-1133">Transmembrane helix</keyword>
<comment type="pathway">
    <text evidence="1">Cofactor biosynthesis; adenosylcobalamin biosynthesis.</text>
</comment>
<dbReference type="STRING" id="1835254.CL55_00015550"/>
<comment type="function">
    <text evidence="1">Converts cobyric acid to cobinamide by the addition of aminopropanol on the F carboxylic group.</text>
</comment>
<dbReference type="AlphaFoldDB" id="A0A0E3V1Y0"/>
<keyword evidence="3" id="KW-1185">Reference proteome</keyword>
<comment type="caution">
    <text evidence="1">Lacks conserved residue(s) required for the propagation of feature annotation.</text>
</comment>
<gene>
    <name evidence="1" type="primary">cobD</name>
    <name evidence="2" type="ORF">CL55_00015550</name>
</gene>
<evidence type="ECO:0000313" key="3">
    <source>
        <dbReference type="Proteomes" id="UP000061135"/>
    </source>
</evidence>
<organism evidence="2 3">
    <name type="scientific">Polynucleobacter duraquae</name>
    <dbReference type="NCBI Taxonomy" id="1835254"/>
    <lineage>
        <taxon>Bacteria</taxon>
        <taxon>Pseudomonadati</taxon>
        <taxon>Pseudomonadota</taxon>
        <taxon>Betaproteobacteria</taxon>
        <taxon>Burkholderiales</taxon>
        <taxon>Burkholderiaceae</taxon>
        <taxon>Polynucleobacter</taxon>
    </lineage>
</organism>
<dbReference type="UniPathway" id="UPA00148"/>
<dbReference type="NCBIfam" id="NF005792">
    <property type="entry name" value="PRK07630.1"/>
    <property type="match status" value="1"/>
</dbReference>
<dbReference type="InterPro" id="IPR004485">
    <property type="entry name" value="Cobalamin_biosynth_CobD/CbiB"/>
</dbReference>
<keyword evidence="1" id="KW-0812">Transmembrane</keyword>
<proteinExistence type="inferred from homology"/>
<comment type="subcellular location">
    <subcellularLocation>
        <location evidence="1">Cell membrane</location>
        <topology evidence="1">Multi-pass membrane protein</topology>
    </subcellularLocation>
</comment>
<dbReference type="GO" id="GO:0046677">
    <property type="term" value="P:response to antibiotic"/>
    <property type="evidence" value="ECO:0007669"/>
    <property type="project" value="TreeGrafter"/>
</dbReference>
<dbReference type="Pfam" id="PF03186">
    <property type="entry name" value="CobD_Cbib"/>
    <property type="match status" value="1"/>
</dbReference>
<feature type="transmembrane region" description="Helical" evidence="1">
    <location>
        <begin position="52"/>
        <end position="73"/>
    </location>
</feature>
<dbReference type="EMBL" id="CP007501">
    <property type="protein sequence ID" value="AKD25888.1"/>
    <property type="molecule type" value="Genomic_DNA"/>
</dbReference>
<dbReference type="RefSeq" id="WP_046330590.1">
    <property type="nucleotide sequence ID" value="NZ_CP007501.1"/>
</dbReference>
<dbReference type="OrthoDB" id="8533534at2"/>
<dbReference type="GO" id="GO:0009236">
    <property type="term" value="P:cobalamin biosynthetic process"/>
    <property type="evidence" value="ECO:0007669"/>
    <property type="project" value="UniProtKB-UniRule"/>
</dbReference>
<feature type="transmembrane region" description="Helical" evidence="1">
    <location>
        <begin position="297"/>
        <end position="318"/>
    </location>
</feature>
<keyword evidence="1" id="KW-0169">Cobalamin biosynthesis</keyword>
<sequence>MTFFSILFALIAEQYRPVTSNHWIARMSARWLDWVAGEFGGKTEQGASPVGARMACLVAFILPTFLVFVLYVVFMVTFPILGFLWNVLIAYLFFGFRQFSHSFTLVHEAIANHDLPAARLALAQWYGPELDASNLTETEVISLALERAIIGSHHHVFGVLFWFLMPMGPAGVVLYRLADTAAQRWSEKGDFNLSESARHFFYVLDWVPARITAMGFAIVGNFEGAVYAWRHLTGKWSDSLSAVILASGSGALGVRLGEPMSEPDSDEALRMAEAGEPVFYEVGLEPNERTMRSAVGLVWRLVIAWMALLLMLTIALWLG</sequence>
<dbReference type="HOGENOM" id="CLU_054212_1_0_4"/>
<dbReference type="GO" id="GO:0005886">
    <property type="term" value="C:plasma membrane"/>
    <property type="evidence" value="ECO:0007669"/>
    <property type="project" value="UniProtKB-SubCell"/>
</dbReference>
<evidence type="ECO:0000256" key="1">
    <source>
        <dbReference type="HAMAP-Rule" id="MF_00024"/>
    </source>
</evidence>
<feature type="transmembrane region" description="Helical" evidence="1">
    <location>
        <begin position="80"/>
        <end position="99"/>
    </location>
</feature>
<evidence type="ECO:0000313" key="2">
    <source>
        <dbReference type="EMBL" id="AKD25888.1"/>
    </source>
</evidence>
<dbReference type="GO" id="GO:0015420">
    <property type="term" value="F:ABC-type vitamin B12 transporter activity"/>
    <property type="evidence" value="ECO:0007669"/>
    <property type="project" value="UniProtKB-UniRule"/>
</dbReference>
<dbReference type="KEGG" id="pdq:CL55_00015550"/>
<keyword evidence="1" id="KW-0472">Membrane</keyword>
<dbReference type="Proteomes" id="UP000061135">
    <property type="component" value="Chromosome"/>
</dbReference>
<dbReference type="PANTHER" id="PTHR38684">
    <property type="entry name" value="PROTEIN AMPE"/>
    <property type="match status" value="1"/>
</dbReference>
<reference evidence="2 3" key="1">
    <citation type="submission" date="2014-03" db="EMBL/GenBank/DDBJ databases">
        <title>Genome of Polynucleobacter strain MWH-MoK4.</title>
        <authorList>
            <person name="Hahn M.W."/>
        </authorList>
    </citation>
    <scope>NUCLEOTIDE SEQUENCE [LARGE SCALE GENOMIC DNA]</scope>
    <source>
        <strain evidence="2 3">MWH-MoK4</strain>
    </source>
</reference>
<dbReference type="GO" id="GO:0016874">
    <property type="term" value="F:ligase activity"/>
    <property type="evidence" value="ECO:0007669"/>
    <property type="project" value="UniProtKB-KW"/>
</dbReference>
<protein>
    <recommendedName>
        <fullName evidence="1">Cobalamin biosynthesis protein CobD</fullName>
    </recommendedName>
</protein>
<comment type="similarity">
    <text evidence="1">Belongs to the CobD/CbiB family.</text>
</comment>
<keyword evidence="1" id="KW-1003">Cell membrane</keyword>
<dbReference type="InterPro" id="IPR052966">
    <property type="entry name" value="Beta-lactamase_Reg"/>
</dbReference>
<dbReference type="HAMAP" id="MF_00024">
    <property type="entry name" value="CobD_CbiB"/>
    <property type="match status" value="1"/>
</dbReference>
<name>A0A0E3V1Y0_9BURK</name>